<comment type="caution">
    <text evidence="2">The sequence shown here is derived from an EMBL/GenBank/DDBJ whole genome shotgun (WGS) entry which is preliminary data.</text>
</comment>
<dbReference type="EMBL" id="JBHFFA010000006">
    <property type="protein sequence ID" value="KAL2622036.1"/>
    <property type="molecule type" value="Genomic_DNA"/>
</dbReference>
<feature type="region of interest" description="Disordered" evidence="1">
    <location>
        <begin position="1"/>
        <end position="75"/>
    </location>
</feature>
<accession>A0ABD1Y5Y3</accession>
<reference evidence="2 3" key="1">
    <citation type="submission" date="2024-09" db="EMBL/GenBank/DDBJ databases">
        <title>Chromosome-scale assembly of Riccia fluitans.</title>
        <authorList>
            <person name="Paukszto L."/>
            <person name="Sawicki J."/>
            <person name="Karawczyk K."/>
            <person name="Piernik-Szablinska J."/>
            <person name="Szczecinska M."/>
            <person name="Mazdziarz M."/>
        </authorList>
    </citation>
    <scope>NUCLEOTIDE SEQUENCE [LARGE SCALE GENOMIC DNA]</scope>
    <source>
        <strain evidence="2">Rf_01</strain>
        <tissue evidence="2">Aerial parts of the thallus</tissue>
    </source>
</reference>
<sequence length="92" mass="9676">MTTDSPAVNTAAGRSTSTQTRCRGMAARPYLRMLAGPTAPEQPDREYRPSKTSPEIAPSKRDEAPGGSGNPISNGIESAVIDVSLCFAPEII</sequence>
<evidence type="ECO:0000313" key="3">
    <source>
        <dbReference type="Proteomes" id="UP001605036"/>
    </source>
</evidence>
<proteinExistence type="predicted"/>
<gene>
    <name evidence="2" type="ORF">R1flu_002241</name>
</gene>
<dbReference type="Proteomes" id="UP001605036">
    <property type="component" value="Unassembled WGS sequence"/>
</dbReference>
<name>A0ABD1Y5Y3_9MARC</name>
<dbReference type="AlphaFoldDB" id="A0ABD1Y5Y3"/>
<keyword evidence="3" id="KW-1185">Reference proteome</keyword>
<evidence type="ECO:0000256" key="1">
    <source>
        <dbReference type="SAM" id="MobiDB-lite"/>
    </source>
</evidence>
<organism evidence="2 3">
    <name type="scientific">Riccia fluitans</name>
    <dbReference type="NCBI Taxonomy" id="41844"/>
    <lineage>
        <taxon>Eukaryota</taxon>
        <taxon>Viridiplantae</taxon>
        <taxon>Streptophyta</taxon>
        <taxon>Embryophyta</taxon>
        <taxon>Marchantiophyta</taxon>
        <taxon>Marchantiopsida</taxon>
        <taxon>Marchantiidae</taxon>
        <taxon>Marchantiales</taxon>
        <taxon>Ricciaceae</taxon>
        <taxon>Riccia</taxon>
    </lineage>
</organism>
<evidence type="ECO:0000313" key="2">
    <source>
        <dbReference type="EMBL" id="KAL2622036.1"/>
    </source>
</evidence>
<feature type="compositionally biased region" description="Polar residues" evidence="1">
    <location>
        <begin position="1"/>
        <end position="21"/>
    </location>
</feature>
<protein>
    <submittedName>
        <fullName evidence="2">Uncharacterized protein</fullName>
    </submittedName>
</protein>